<reference evidence="11" key="2">
    <citation type="submission" date="2023-02" db="EMBL/GenBank/DDBJ databases">
        <authorList>
            <consortium name="DOE Joint Genome Institute"/>
            <person name="Mondo S.J."/>
            <person name="Chang Y."/>
            <person name="Wang Y."/>
            <person name="Ahrendt S."/>
            <person name="Andreopoulos W."/>
            <person name="Barry K."/>
            <person name="Beard J."/>
            <person name="Benny G.L."/>
            <person name="Blankenship S."/>
            <person name="Bonito G."/>
            <person name="Cuomo C."/>
            <person name="Desiro A."/>
            <person name="Gervers K.A."/>
            <person name="Hundley H."/>
            <person name="Kuo A."/>
            <person name="LaButti K."/>
            <person name="Lang B.F."/>
            <person name="Lipzen A."/>
            <person name="O'Donnell K."/>
            <person name="Pangilinan J."/>
            <person name="Reynolds N."/>
            <person name="Sandor L."/>
            <person name="Smith M.W."/>
            <person name="Tsang A."/>
            <person name="Grigoriev I.V."/>
            <person name="Stajich J.E."/>
            <person name="Spatafora J.W."/>
        </authorList>
    </citation>
    <scope>NUCLEOTIDE SEQUENCE</scope>
    <source>
        <strain evidence="11">RSA 2281</strain>
    </source>
</reference>
<dbReference type="Gene3D" id="3.40.50.300">
    <property type="entry name" value="P-loop containing nucleotide triphosphate hydrolases"/>
    <property type="match status" value="1"/>
</dbReference>
<feature type="domain" description="Rad50/SbcC-type AAA" evidence="10">
    <location>
        <begin position="6"/>
        <end position="72"/>
    </location>
</feature>
<comment type="cofactor">
    <cofactor evidence="1">
        <name>Zn(2+)</name>
        <dbReference type="ChEBI" id="CHEBI:29105"/>
    </cofactor>
</comment>
<gene>
    <name evidence="11" type="ORF">BDA99DRAFT_447046</name>
</gene>
<evidence type="ECO:0000256" key="4">
    <source>
        <dbReference type="ARBA" id="ARBA00009439"/>
    </source>
</evidence>
<comment type="catalytic activity">
    <reaction evidence="9">
        <text>ATP + H2O = ADP + phosphate + H(+)</text>
        <dbReference type="Rhea" id="RHEA:13065"/>
        <dbReference type="ChEBI" id="CHEBI:15377"/>
        <dbReference type="ChEBI" id="CHEBI:15378"/>
        <dbReference type="ChEBI" id="CHEBI:30616"/>
        <dbReference type="ChEBI" id="CHEBI:43474"/>
        <dbReference type="ChEBI" id="CHEBI:456216"/>
    </reaction>
</comment>
<evidence type="ECO:0000256" key="5">
    <source>
        <dbReference type="ARBA" id="ARBA00022454"/>
    </source>
</evidence>
<organism evidence="11 12">
    <name type="scientific">Phascolomyces articulosus</name>
    <dbReference type="NCBI Taxonomy" id="60185"/>
    <lineage>
        <taxon>Eukaryota</taxon>
        <taxon>Fungi</taxon>
        <taxon>Fungi incertae sedis</taxon>
        <taxon>Mucoromycota</taxon>
        <taxon>Mucoromycotina</taxon>
        <taxon>Mucoromycetes</taxon>
        <taxon>Mucorales</taxon>
        <taxon>Lichtheimiaceae</taxon>
        <taxon>Phascolomyces</taxon>
    </lineage>
</organism>
<name>A0AAD5P8J2_9FUNG</name>
<evidence type="ECO:0000256" key="7">
    <source>
        <dbReference type="ARBA" id="ARBA00022833"/>
    </source>
</evidence>
<dbReference type="PANTHER" id="PTHR18867">
    <property type="entry name" value="RAD50"/>
    <property type="match status" value="1"/>
</dbReference>
<dbReference type="InterPro" id="IPR038729">
    <property type="entry name" value="Rad50/SbcC_AAA"/>
</dbReference>
<dbReference type="GO" id="GO:0003691">
    <property type="term" value="F:double-stranded telomeric DNA binding"/>
    <property type="evidence" value="ECO:0007669"/>
    <property type="project" value="TreeGrafter"/>
</dbReference>
<evidence type="ECO:0000313" key="11">
    <source>
        <dbReference type="EMBL" id="KAI9246883.1"/>
    </source>
</evidence>
<accession>A0AAD5P8J2</accession>
<comment type="subcellular location">
    <subcellularLocation>
        <location evidence="3">Chromosome</location>
    </subcellularLocation>
    <subcellularLocation>
        <location evidence="2">Nucleus</location>
    </subcellularLocation>
</comment>
<dbReference type="GO" id="GO:0046872">
    <property type="term" value="F:metal ion binding"/>
    <property type="evidence" value="ECO:0007669"/>
    <property type="project" value="UniProtKB-KW"/>
</dbReference>
<evidence type="ECO:0000256" key="8">
    <source>
        <dbReference type="ARBA" id="ARBA00023242"/>
    </source>
</evidence>
<comment type="similarity">
    <text evidence="4">Belongs to the SMC family. RAD50 subfamily.</text>
</comment>
<dbReference type="AlphaFoldDB" id="A0AAD5P8J2"/>
<keyword evidence="8" id="KW-0539">Nucleus</keyword>
<dbReference type="GO" id="GO:0070192">
    <property type="term" value="P:chromosome organization involved in meiotic cell cycle"/>
    <property type="evidence" value="ECO:0007669"/>
    <property type="project" value="TreeGrafter"/>
</dbReference>
<dbReference type="GO" id="GO:0043047">
    <property type="term" value="F:single-stranded telomeric DNA binding"/>
    <property type="evidence" value="ECO:0007669"/>
    <property type="project" value="TreeGrafter"/>
</dbReference>
<comment type="caution">
    <text evidence="11">The sequence shown here is derived from an EMBL/GenBank/DDBJ whole genome shotgun (WGS) entry which is preliminary data.</text>
</comment>
<keyword evidence="7" id="KW-0862">Zinc</keyword>
<dbReference type="GO" id="GO:0030870">
    <property type="term" value="C:Mre11 complex"/>
    <property type="evidence" value="ECO:0007669"/>
    <property type="project" value="TreeGrafter"/>
</dbReference>
<evidence type="ECO:0000256" key="6">
    <source>
        <dbReference type="ARBA" id="ARBA00022723"/>
    </source>
</evidence>
<dbReference type="InterPro" id="IPR027417">
    <property type="entry name" value="P-loop_NTPase"/>
</dbReference>
<proteinExistence type="inferred from homology"/>
<evidence type="ECO:0000256" key="1">
    <source>
        <dbReference type="ARBA" id="ARBA00001947"/>
    </source>
</evidence>
<dbReference type="GO" id="GO:0000722">
    <property type="term" value="P:telomere maintenance via recombination"/>
    <property type="evidence" value="ECO:0007669"/>
    <property type="project" value="TreeGrafter"/>
</dbReference>
<keyword evidence="6" id="KW-0479">Metal-binding</keyword>
<dbReference type="GO" id="GO:0000794">
    <property type="term" value="C:condensed nuclear chromosome"/>
    <property type="evidence" value="ECO:0007669"/>
    <property type="project" value="TreeGrafter"/>
</dbReference>
<dbReference type="GO" id="GO:0016887">
    <property type="term" value="F:ATP hydrolysis activity"/>
    <property type="evidence" value="ECO:0007669"/>
    <property type="project" value="InterPro"/>
</dbReference>
<keyword evidence="12" id="KW-1185">Reference proteome</keyword>
<dbReference type="SUPFAM" id="SSF52540">
    <property type="entry name" value="P-loop containing nucleoside triphosphate hydrolases"/>
    <property type="match status" value="1"/>
</dbReference>
<dbReference type="Pfam" id="PF13476">
    <property type="entry name" value="AAA_23"/>
    <property type="match status" value="1"/>
</dbReference>
<evidence type="ECO:0000256" key="2">
    <source>
        <dbReference type="ARBA" id="ARBA00004123"/>
    </source>
</evidence>
<evidence type="ECO:0000256" key="3">
    <source>
        <dbReference type="ARBA" id="ARBA00004286"/>
    </source>
</evidence>
<dbReference type="GO" id="GO:0007004">
    <property type="term" value="P:telomere maintenance via telomerase"/>
    <property type="evidence" value="ECO:0007669"/>
    <property type="project" value="TreeGrafter"/>
</dbReference>
<reference evidence="11" key="1">
    <citation type="journal article" date="2022" name="IScience">
        <title>Evolution of zygomycete secretomes and the origins of terrestrial fungal ecologies.</title>
        <authorList>
            <person name="Chang Y."/>
            <person name="Wang Y."/>
            <person name="Mondo S."/>
            <person name="Ahrendt S."/>
            <person name="Andreopoulos W."/>
            <person name="Barry K."/>
            <person name="Beard J."/>
            <person name="Benny G.L."/>
            <person name="Blankenship S."/>
            <person name="Bonito G."/>
            <person name="Cuomo C."/>
            <person name="Desiro A."/>
            <person name="Gervers K.A."/>
            <person name="Hundley H."/>
            <person name="Kuo A."/>
            <person name="LaButti K."/>
            <person name="Lang B.F."/>
            <person name="Lipzen A."/>
            <person name="O'Donnell K."/>
            <person name="Pangilinan J."/>
            <person name="Reynolds N."/>
            <person name="Sandor L."/>
            <person name="Smith M.E."/>
            <person name="Tsang A."/>
            <person name="Grigoriev I.V."/>
            <person name="Stajich J.E."/>
            <person name="Spatafora J.W."/>
        </authorList>
    </citation>
    <scope>NUCLEOTIDE SEQUENCE</scope>
    <source>
        <strain evidence="11">RSA 2281</strain>
    </source>
</reference>
<evidence type="ECO:0000313" key="12">
    <source>
        <dbReference type="Proteomes" id="UP001209540"/>
    </source>
</evidence>
<protein>
    <submittedName>
        <fullName evidence="11">AAA domain-containing protein</fullName>
    </submittedName>
</protein>
<dbReference type="Proteomes" id="UP001209540">
    <property type="component" value="Unassembled WGS sequence"/>
</dbReference>
<evidence type="ECO:0000256" key="9">
    <source>
        <dbReference type="ARBA" id="ARBA00049360"/>
    </source>
</evidence>
<dbReference type="PANTHER" id="PTHR18867:SF12">
    <property type="entry name" value="DNA REPAIR PROTEIN RAD50"/>
    <property type="match status" value="1"/>
</dbReference>
<dbReference type="GO" id="GO:0051880">
    <property type="term" value="F:G-quadruplex DNA binding"/>
    <property type="evidence" value="ECO:0007669"/>
    <property type="project" value="TreeGrafter"/>
</dbReference>
<dbReference type="EMBL" id="JAIXMP010000044">
    <property type="protein sequence ID" value="KAI9246883.1"/>
    <property type="molecule type" value="Genomic_DNA"/>
</dbReference>
<keyword evidence="5" id="KW-0158">Chromosome</keyword>
<evidence type="ECO:0000259" key="10">
    <source>
        <dbReference type="Pfam" id="PF13476"/>
    </source>
</evidence>
<dbReference type="GO" id="GO:0006302">
    <property type="term" value="P:double-strand break repair"/>
    <property type="evidence" value="ECO:0007669"/>
    <property type="project" value="InterPro"/>
</dbReference>
<sequence length="74" mass="8075">MSWIDKLGILGIRSFSPDDPVYIQFSSPCTVIYGPNGTGKTTIIESLKYACTGDLPPNSKQGAFIHDVKVKKKT</sequence>